<keyword evidence="1 5" id="KW-0645">Protease</keyword>
<dbReference type="PRINTS" id="PR00722">
    <property type="entry name" value="CHYMOTRYPSIN"/>
</dbReference>
<protein>
    <recommendedName>
        <fullName evidence="6">Peptidase S1 domain-containing protein</fullName>
    </recommendedName>
</protein>
<evidence type="ECO:0000313" key="7">
    <source>
        <dbReference type="EMBL" id="CAD7277022.1"/>
    </source>
</evidence>
<dbReference type="PROSITE" id="PS00135">
    <property type="entry name" value="TRYPSIN_SER"/>
    <property type="match status" value="1"/>
</dbReference>
<dbReference type="InterPro" id="IPR018114">
    <property type="entry name" value="TRYPSIN_HIS"/>
</dbReference>
<dbReference type="EMBL" id="CAJPEX010000774">
    <property type="protein sequence ID" value="CAG0917174.1"/>
    <property type="molecule type" value="Genomic_DNA"/>
</dbReference>
<reference evidence="7" key="1">
    <citation type="submission" date="2020-11" db="EMBL/GenBank/DDBJ databases">
        <authorList>
            <person name="Tran Van P."/>
        </authorList>
    </citation>
    <scope>NUCLEOTIDE SEQUENCE</scope>
</reference>
<dbReference type="Gene3D" id="2.40.10.10">
    <property type="entry name" value="Trypsin-like serine proteases"/>
    <property type="match status" value="1"/>
</dbReference>
<dbReference type="OrthoDB" id="6364259at2759"/>
<evidence type="ECO:0000313" key="8">
    <source>
        <dbReference type="Proteomes" id="UP000678499"/>
    </source>
</evidence>
<dbReference type="GO" id="GO:0004252">
    <property type="term" value="F:serine-type endopeptidase activity"/>
    <property type="evidence" value="ECO:0007669"/>
    <property type="project" value="InterPro"/>
</dbReference>
<dbReference type="PANTHER" id="PTHR24252">
    <property type="entry name" value="ACROSIN-RELATED"/>
    <property type="match status" value="1"/>
</dbReference>
<dbReference type="SMART" id="SM00020">
    <property type="entry name" value="Tryp_SPc"/>
    <property type="match status" value="1"/>
</dbReference>
<evidence type="ECO:0000256" key="3">
    <source>
        <dbReference type="ARBA" id="ARBA00022825"/>
    </source>
</evidence>
<keyword evidence="2 5" id="KW-0378">Hydrolase</keyword>
<evidence type="ECO:0000256" key="1">
    <source>
        <dbReference type="ARBA" id="ARBA00022670"/>
    </source>
</evidence>
<keyword evidence="4" id="KW-1015">Disulfide bond</keyword>
<dbReference type="InterPro" id="IPR009003">
    <property type="entry name" value="Peptidase_S1_PA"/>
</dbReference>
<dbReference type="EMBL" id="OA882811">
    <property type="protein sequence ID" value="CAD7277022.1"/>
    <property type="molecule type" value="Genomic_DNA"/>
</dbReference>
<dbReference type="InterPro" id="IPR001314">
    <property type="entry name" value="Peptidase_S1A"/>
</dbReference>
<feature type="domain" description="Peptidase S1" evidence="6">
    <location>
        <begin position="61"/>
        <end position="309"/>
    </location>
</feature>
<dbReference type="InterPro" id="IPR043504">
    <property type="entry name" value="Peptidase_S1_PA_chymotrypsin"/>
</dbReference>
<keyword evidence="3 5" id="KW-0720">Serine protease</keyword>
<sequence length="312" mass="33925">MMAHVLEGNTCPWVCFIMQLQANTCLLVAKTAECGAQYIRLDLDGEEDFNETMLTEPPSRIAGGSVVYPGEFPSIVSLQTRTPTGQYQHTCGGTVIDERHVLTAAHCVMGRMATRISIVFKEHDLSRPEAAAEYRVFPTKIITHSKFDFKTFAHDIALLRFDPPLKFHQDPFVSPVCLPGPATKGIARPAFTFAHKPATVAGWGKMSEGGELSTVLQKVTVPVLTNQACKTLLNGHVNIQDGHLCAGWSRGGQSACQGDSGGPLFYHDQDGHLLVIGIVSAGVGCARALSPGVYTRVSEYLDWIRDNVEAEQ</sequence>
<dbReference type="PANTHER" id="PTHR24252:SF7">
    <property type="entry name" value="HYALIN"/>
    <property type="match status" value="1"/>
</dbReference>
<dbReference type="AlphaFoldDB" id="A0A7R9BN43"/>
<evidence type="ECO:0000256" key="4">
    <source>
        <dbReference type="ARBA" id="ARBA00023157"/>
    </source>
</evidence>
<dbReference type="PROSITE" id="PS50240">
    <property type="entry name" value="TRYPSIN_DOM"/>
    <property type="match status" value="1"/>
</dbReference>
<accession>A0A7R9BN43</accession>
<evidence type="ECO:0000259" key="6">
    <source>
        <dbReference type="PROSITE" id="PS50240"/>
    </source>
</evidence>
<dbReference type="InterPro" id="IPR001254">
    <property type="entry name" value="Trypsin_dom"/>
</dbReference>
<gene>
    <name evidence="7" type="ORF">NMOB1V02_LOCUS4764</name>
</gene>
<dbReference type="InterPro" id="IPR033116">
    <property type="entry name" value="TRYPSIN_SER"/>
</dbReference>
<dbReference type="GO" id="GO:0006508">
    <property type="term" value="P:proteolysis"/>
    <property type="evidence" value="ECO:0007669"/>
    <property type="project" value="UniProtKB-KW"/>
</dbReference>
<dbReference type="PROSITE" id="PS00134">
    <property type="entry name" value="TRYPSIN_HIS"/>
    <property type="match status" value="1"/>
</dbReference>
<dbReference type="CDD" id="cd00190">
    <property type="entry name" value="Tryp_SPc"/>
    <property type="match status" value="1"/>
</dbReference>
<name>A0A7R9BN43_9CRUS</name>
<evidence type="ECO:0000256" key="2">
    <source>
        <dbReference type="ARBA" id="ARBA00022801"/>
    </source>
</evidence>
<dbReference type="Pfam" id="PF00089">
    <property type="entry name" value="Trypsin"/>
    <property type="match status" value="1"/>
</dbReference>
<dbReference type="Proteomes" id="UP000678499">
    <property type="component" value="Unassembled WGS sequence"/>
</dbReference>
<dbReference type="FunFam" id="2.40.10.10:FF:000006">
    <property type="entry name" value="Serine proteinase stubble"/>
    <property type="match status" value="1"/>
</dbReference>
<keyword evidence="8" id="KW-1185">Reference proteome</keyword>
<organism evidence="7">
    <name type="scientific">Notodromas monacha</name>
    <dbReference type="NCBI Taxonomy" id="399045"/>
    <lineage>
        <taxon>Eukaryota</taxon>
        <taxon>Metazoa</taxon>
        <taxon>Ecdysozoa</taxon>
        <taxon>Arthropoda</taxon>
        <taxon>Crustacea</taxon>
        <taxon>Oligostraca</taxon>
        <taxon>Ostracoda</taxon>
        <taxon>Podocopa</taxon>
        <taxon>Podocopida</taxon>
        <taxon>Cypridocopina</taxon>
        <taxon>Cypridoidea</taxon>
        <taxon>Cyprididae</taxon>
        <taxon>Notodromas</taxon>
    </lineage>
</organism>
<proteinExistence type="predicted"/>
<dbReference type="SUPFAM" id="SSF50494">
    <property type="entry name" value="Trypsin-like serine proteases"/>
    <property type="match status" value="1"/>
</dbReference>
<evidence type="ECO:0000256" key="5">
    <source>
        <dbReference type="RuleBase" id="RU363034"/>
    </source>
</evidence>